<dbReference type="PROSITE" id="PS01344">
    <property type="entry name" value="FRATAXIN_1"/>
    <property type="match status" value="1"/>
</dbReference>
<evidence type="ECO:0000256" key="2">
    <source>
        <dbReference type="ARBA" id="ARBA00022496"/>
    </source>
</evidence>
<dbReference type="RefSeq" id="XP_028876495.1">
    <property type="nucleotide sequence ID" value="XM_029019021.1"/>
</dbReference>
<reference evidence="4 5" key="1">
    <citation type="submission" date="2016-10" db="EMBL/GenBank/DDBJ databases">
        <title>Reductive evolution of mitochondrial metabolism and differential evolution of invasion-related proteins in Cryptosporidium.</title>
        <authorList>
            <person name="Liu S."/>
            <person name="Roellig D.M."/>
            <person name="Guo Y."/>
            <person name="Li N."/>
            <person name="Frace M.A."/>
            <person name="Tang K."/>
            <person name="Zhang L."/>
            <person name="Feng Y."/>
            <person name="Xiao L."/>
        </authorList>
    </citation>
    <scope>NUCLEOTIDE SEQUENCE [LARGE SCALE GENOMIC DNA]</scope>
    <source>
        <strain evidence="4">39726</strain>
    </source>
</reference>
<dbReference type="PANTHER" id="PTHR16821:SF2">
    <property type="entry name" value="FRATAXIN, MITOCHONDRIAL"/>
    <property type="match status" value="1"/>
</dbReference>
<evidence type="ECO:0000313" key="5">
    <source>
        <dbReference type="Proteomes" id="UP000186176"/>
    </source>
</evidence>
<dbReference type="GO" id="GO:0034986">
    <property type="term" value="F:iron chaperone activity"/>
    <property type="evidence" value="ECO:0007669"/>
    <property type="project" value="TreeGrafter"/>
</dbReference>
<evidence type="ECO:0000256" key="3">
    <source>
        <dbReference type="ARBA" id="ARBA00023004"/>
    </source>
</evidence>
<comment type="caution">
    <text evidence="4">The sequence shown here is derived from an EMBL/GenBank/DDBJ whole genome shotgun (WGS) entry which is preliminary data.</text>
</comment>
<gene>
    <name evidence="4" type="ORF">cubi_02009</name>
</gene>
<organism evidence="4 5">
    <name type="scientific">Cryptosporidium ubiquitum</name>
    <dbReference type="NCBI Taxonomy" id="857276"/>
    <lineage>
        <taxon>Eukaryota</taxon>
        <taxon>Sar</taxon>
        <taxon>Alveolata</taxon>
        <taxon>Apicomplexa</taxon>
        <taxon>Conoidasida</taxon>
        <taxon>Coccidia</taxon>
        <taxon>Eucoccidiorida</taxon>
        <taxon>Eimeriorina</taxon>
        <taxon>Cryptosporidiidae</taxon>
        <taxon>Cryptosporidium</taxon>
    </lineage>
</organism>
<protein>
    <recommendedName>
        <fullName evidence="6">Frataxin</fullName>
    </recommendedName>
</protein>
<dbReference type="GO" id="GO:0006826">
    <property type="term" value="P:iron ion transport"/>
    <property type="evidence" value="ECO:0007669"/>
    <property type="project" value="UniProtKB-KW"/>
</dbReference>
<dbReference type="PROSITE" id="PS50810">
    <property type="entry name" value="FRATAXIN_2"/>
    <property type="match status" value="1"/>
</dbReference>
<dbReference type="GO" id="GO:0008199">
    <property type="term" value="F:ferric iron binding"/>
    <property type="evidence" value="ECO:0007669"/>
    <property type="project" value="InterPro"/>
</dbReference>
<dbReference type="GO" id="GO:0004322">
    <property type="term" value="F:ferroxidase activity"/>
    <property type="evidence" value="ECO:0007669"/>
    <property type="project" value="TreeGrafter"/>
</dbReference>
<dbReference type="InterPro" id="IPR020895">
    <property type="entry name" value="Frataxin_CS"/>
</dbReference>
<dbReference type="SMART" id="SM01219">
    <property type="entry name" value="Frataxin_Cyay"/>
    <property type="match status" value="1"/>
</dbReference>
<keyword evidence="2" id="KW-0813">Transport</keyword>
<keyword evidence="2" id="KW-0406">Ion transport</keyword>
<comment type="similarity">
    <text evidence="1">Belongs to the frataxin family.</text>
</comment>
<evidence type="ECO:0008006" key="6">
    <source>
        <dbReference type="Google" id="ProtNLM"/>
    </source>
</evidence>
<dbReference type="Pfam" id="PF01491">
    <property type="entry name" value="Frataxin_Cyay"/>
    <property type="match status" value="1"/>
</dbReference>
<dbReference type="GO" id="GO:0008198">
    <property type="term" value="F:ferrous iron binding"/>
    <property type="evidence" value="ECO:0007669"/>
    <property type="project" value="TreeGrafter"/>
</dbReference>
<dbReference type="GO" id="GO:0006879">
    <property type="term" value="P:intracellular iron ion homeostasis"/>
    <property type="evidence" value="ECO:0007669"/>
    <property type="project" value="TreeGrafter"/>
</dbReference>
<dbReference type="EMBL" id="LRBP01000001">
    <property type="protein sequence ID" value="OII75488.1"/>
    <property type="molecule type" value="Genomic_DNA"/>
</dbReference>
<dbReference type="AlphaFoldDB" id="A0A1J4MMS6"/>
<accession>A0A1J4MMS6</accession>
<keyword evidence="3" id="KW-0408">Iron</keyword>
<keyword evidence="2" id="KW-0410">Iron transport</keyword>
<dbReference type="Proteomes" id="UP000186176">
    <property type="component" value="Unassembled WGS sequence"/>
</dbReference>
<keyword evidence="5" id="KW-1185">Reference proteome</keyword>
<evidence type="ECO:0000256" key="1">
    <source>
        <dbReference type="ARBA" id="ARBA00008183"/>
    </source>
</evidence>
<dbReference type="GO" id="GO:0005739">
    <property type="term" value="C:mitochondrion"/>
    <property type="evidence" value="ECO:0007669"/>
    <property type="project" value="TreeGrafter"/>
</dbReference>
<sequence>MNSIKLLNLKIIQNLNRFNSSCKIFNFRNSAIPLKFLFDNNYKLYVLKAHSILTIQKSRINTNSLDISQFNLKTETLFFEIESKLNDLLDSGFLSDIDLHDEFMNITFNLNGVKNTIVISKQPATKQIWYSSPLRKPDYFEFNSDWRSNRTNETLFEALHDDLFKATGIHVNF</sequence>
<dbReference type="GO" id="GO:0016226">
    <property type="term" value="P:iron-sulfur cluster assembly"/>
    <property type="evidence" value="ECO:0007669"/>
    <property type="project" value="InterPro"/>
</dbReference>
<dbReference type="OrthoDB" id="1897642at2759"/>
<dbReference type="GeneID" id="39978800"/>
<dbReference type="InterPro" id="IPR002908">
    <property type="entry name" value="Frataxin/CyaY"/>
</dbReference>
<evidence type="ECO:0000313" key="4">
    <source>
        <dbReference type="EMBL" id="OII75488.1"/>
    </source>
</evidence>
<name>A0A1J4MMS6_9CRYT</name>
<dbReference type="InterPro" id="IPR036524">
    <property type="entry name" value="Frataxin/CyaY_sf"/>
</dbReference>
<proteinExistence type="inferred from homology"/>
<dbReference type="Gene3D" id="3.30.920.10">
    <property type="entry name" value="Frataxin/CyaY"/>
    <property type="match status" value="1"/>
</dbReference>
<dbReference type="GO" id="GO:0051537">
    <property type="term" value="F:2 iron, 2 sulfur cluster binding"/>
    <property type="evidence" value="ECO:0007669"/>
    <property type="project" value="TreeGrafter"/>
</dbReference>
<dbReference type="VEuPathDB" id="CryptoDB:cubi_02009"/>
<dbReference type="SUPFAM" id="SSF55387">
    <property type="entry name" value="Frataxin/Nqo15-like"/>
    <property type="match status" value="1"/>
</dbReference>
<dbReference type="PANTHER" id="PTHR16821">
    <property type="entry name" value="FRATAXIN"/>
    <property type="match status" value="1"/>
</dbReference>